<dbReference type="InterPro" id="IPR005855">
    <property type="entry name" value="GFAT"/>
</dbReference>
<evidence type="ECO:0000256" key="8">
    <source>
        <dbReference type="ARBA" id="ARBA00022737"/>
    </source>
</evidence>
<accession>A0A5C1QK27</accession>
<dbReference type="InterPro" id="IPR047084">
    <property type="entry name" value="GFAT_N"/>
</dbReference>
<evidence type="ECO:0000256" key="2">
    <source>
        <dbReference type="ARBA" id="ARBA00004496"/>
    </source>
</evidence>
<keyword evidence="9" id="KW-0315">Glutamine amidotransferase</keyword>
<dbReference type="CDD" id="cd00714">
    <property type="entry name" value="GFAT"/>
    <property type="match status" value="1"/>
</dbReference>
<keyword evidence="7 10" id="KW-0808">Transferase</keyword>
<feature type="domain" description="SIS" evidence="12">
    <location>
        <begin position="287"/>
        <end position="426"/>
    </location>
</feature>
<evidence type="ECO:0000313" key="14">
    <source>
        <dbReference type="Proteomes" id="UP000324209"/>
    </source>
</evidence>
<comment type="subcellular location">
    <subcellularLocation>
        <location evidence="2 10">Cytoplasm</location>
    </subcellularLocation>
</comment>
<dbReference type="Pfam" id="PF01380">
    <property type="entry name" value="SIS"/>
    <property type="match status" value="2"/>
</dbReference>
<dbReference type="InterPro" id="IPR035466">
    <property type="entry name" value="GlmS/AgaS_SIS"/>
</dbReference>
<dbReference type="FunFam" id="3.40.50.10490:FF:000002">
    <property type="entry name" value="Glutamine--fructose-6-phosphate aminotransferase [isomerizing]"/>
    <property type="match status" value="1"/>
</dbReference>
<dbReference type="KEGG" id="ock:EXM22_10985"/>
<dbReference type="GO" id="GO:0004360">
    <property type="term" value="F:glutamine-fructose-6-phosphate transaminase (isomerizing) activity"/>
    <property type="evidence" value="ECO:0007669"/>
    <property type="project" value="UniProtKB-UniRule"/>
</dbReference>
<dbReference type="AlphaFoldDB" id="A0A5C1QK27"/>
<evidence type="ECO:0000256" key="5">
    <source>
        <dbReference type="ARBA" id="ARBA00022490"/>
    </source>
</evidence>
<evidence type="ECO:0000256" key="4">
    <source>
        <dbReference type="ARBA" id="ARBA00016090"/>
    </source>
</evidence>
<protein>
    <recommendedName>
        <fullName evidence="4 10">Glutamine--fructose-6-phosphate aminotransferase [isomerizing]</fullName>
        <ecNumber evidence="3 10">2.6.1.16</ecNumber>
    </recommendedName>
    <alternativeName>
        <fullName evidence="10">D-fructose-6-phosphate amidotransferase</fullName>
    </alternativeName>
    <alternativeName>
        <fullName evidence="10">GFAT</fullName>
    </alternativeName>
    <alternativeName>
        <fullName evidence="10">Glucosamine-6-phosphate synthase</fullName>
    </alternativeName>
    <alternativeName>
        <fullName evidence="10">Hexosephosphate aminotransferase</fullName>
    </alternativeName>
    <alternativeName>
        <fullName evidence="10">L-glutamine--D-fructose-6-phosphate amidotransferase</fullName>
    </alternativeName>
</protein>
<evidence type="ECO:0000256" key="9">
    <source>
        <dbReference type="ARBA" id="ARBA00022962"/>
    </source>
</evidence>
<dbReference type="FunFam" id="3.40.50.10490:FF:000001">
    <property type="entry name" value="Glutamine--fructose-6-phosphate aminotransferase [isomerizing]"/>
    <property type="match status" value="1"/>
</dbReference>
<dbReference type="CDD" id="cd05009">
    <property type="entry name" value="SIS_GlmS_GlmD_2"/>
    <property type="match status" value="1"/>
</dbReference>
<evidence type="ECO:0000259" key="12">
    <source>
        <dbReference type="PROSITE" id="PS51464"/>
    </source>
</evidence>
<dbReference type="Pfam" id="PF13522">
    <property type="entry name" value="GATase_6"/>
    <property type="match status" value="1"/>
</dbReference>
<dbReference type="NCBIfam" id="TIGR01135">
    <property type="entry name" value="glmS"/>
    <property type="match status" value="1"/>
</dbReference>
<dbReference type="SUPFAM" id="SSF56235">
    <property type="entry name" value="N-terminal nucleophile aminohydrolases (Ntn hydrolases)"/>
    <property type="match status" value="1"/>
</dbReference>
<dbReference type="Gene3D" id="3.60.20.10">
    <property type="entry name" value="Glutamine Phosphoribosylpyrophosphate, subunit 1, domain 1"/>
    <property type="match status" value="1"/>
</dbReference>
<dbReference type="InterPro" id="IPR029055">
    <property type="entry name" value="Ntn_hydrolases_N"/>
</dbReference>
<dbReference type="InterPro" id="IPR035490">
    <property type="entry name" value="GlmS/FrlB_SIS"/>
</dbReference>
<dbReference type="GO" id="GO:0005975">
    <property type="term" value="P:carbohydrate metabolic process"/>
    <property type="evidence" value="ECO:0007669"/>
    <property type="project" value="UniProtKB-UniRule"/>
</dbReference>
<dbReference type="InterPro" id="IPR001347">
    <property type="entry name" value="SIS_dom"/>
</dbReference>
<evidence type="ECO:0000259" key="11">
    <source>
        <dbReference type="PROSITE" id="PS51278"/>
    </source>
</evidence>
<evidence type="ECO:0000256" key="6">
    <source>
        <dbReference type="ARBA" id="ARBA00022576"/>
    </source>
</evidence>
<feature type="domain" description="SIS" evidence="12">
    <location>
        <begin position="458"/>
        <end position="599"/>
    </location>
</feature>
<dbReference type="EMBL" id="CP036150">
    <property type="protein sequence ID" value="QEN08485.1"/>
    <property type="molecule type" value="Genomic_DNA"/>
</dbReference>
<dbReference type="CDD" id="cd05008">
    <property type="entry name" value="SIS_GlmS_GlmD_1"/>
    <property type="match status" value="1"/>
</dbReference>
<dbReference type="GO" id="GO:0006047">
    <property type="term" value="P:UDP-N-acetylglucosamine metabolic process"/>
    <property type="evidence" value="ECO:0007669"/>
    <property type="project" value="TreeGrafter"/>
</dbReference>
<proteinExistence type="inferred from homology"/>
<dbReference type="GO" id="GO:0006002">
    <property type="term" value="P:fructose 6-phosphate metabolic process"/>
    <property type="evidence" value="ECO:0007669"/>
    <property type="project" value="TreeGrafter"/>
</dbReference>
<evidence type="ECO:0000256" key="7">
    <source>
        <dbReference type="ARBA" id="ARBA00022679"/>
    </source>
</evidence>
<organism evidence="13 14">
    <name type="scientific">Oceanispirochaeta crateris</name>
    <dbReference type="NCBI Taxonomy" id="2518645"/>
    <lineage>
        <taxon>Bacteria</taxon>
        <taxon>Pseudomonadati</taxon>
        <taxon>Spirochaetota</taxon>
        <taxon>Spirochaetia</taxon>
        <taxon>Spirochaetales</taxon>
        <taxon>Spirochaetaceae</taxon>
        <taxon>Oceanispirochaeta</taxon>
    </lineage>
</organism>
<keyword evidence="5 10" id="KW-0963">Cytoplasm</keyword>
<dbReference type="OrthoDB" id="106547at2"/>
<keyword evidence="6 10" id="KW-0032">Aminotransferase</keyword>
<dbReference type="FunFam" id="3.60.20.10:FF:000006">
    <property type="entry name" value="Glutamine--fructose-6-phosphate aminotransferase [isomerizing]"/>
    <property type="match status" value="1"/>
</dbReference>
<keyword evidence="14" id="KW-1185">Reference proteome</keyword>
<dbReference type="PANTHER" id="PTHR10937">
    <property type="entry name" value="GLUCOSAMINE--FRUCTOSE-6-PHOSPHATE AMINOTRANSFERASE, ISOMERIZING"/>
    <property type="match status" value="1"/>
</dbReference>
<evidence type="ECO:0000256" key="10">
    <source>
        <dbReference type="HAMAP-Rule" id="MF_00164"/>
    </source>
</evidence>
<dbReference type="RefSeq" id="WP_149486566.1">
    <property type="nucleotide sequence ID" value="NZ_CP036150.1"/>
</dbReference>
<name>A0A5C1QK27_9SPIO</name>
<dbReference type="GO" id="GO:0046349">
    <property type="term" value="P:amino sugar biosynthetic process"/>
    <property type="evidence" value="ECO:0007669"/>
    <property type="project" value="UniProtKB-ARBA"/>
</dbReference>
<feature type="domain" description="Glutamine amidotransferase type-2" evidence="11">
    <location>
        <begin position="2"/>
        <end position="216"/>
    </location>
</feature>
<dbReference type="InterPro" id="IPR046348">
    <property type="entry name" value="SIS_dom_sf"/>
</dbReference>
<dbReference type="GO" id="GO:0006487">
    <property type="term" value="P:protein N-linked glycosylation"/>
    <property type="evidence" value="ECO:0007669"/>
    <property type="project" value="TreeGrafter"/>
</dbReference>
<dbReference type="SUPFAM" id="SSF53697">
    <property type="entry name" value="SIS domain"/>
    <property type="match status" value="1"/>
</dbReference>
<evidence type="ECO:0000256" key="1">
    <source>
        <dbReference type="ARBA" id="ARBA00001031"/>
    </source>
</evidence>
<keyword evidence="8" id="KW-0677">Repeat</keyword>
<dbReference type="GO" id="GO:0005829">
    <property type="term" value="C:cytosol"/>
    <property type="evidence" value="ECO:0007669"/>
    <property type="project" value="TreeGrafter"/>
</dbReference>
<feature type="active site" description="Nucleophile; for GATase activity" evidence="10">
    <location>
        <position position="2"/>
    </location>
</feature>
<gene>
    <name evidence="10 13" type="primary">glmS</name>
    <name evidence="13" type="ORF">EXM22_10985</name>
</gene>
<dbReference type="PROSITE" id="PS51278">
    <property type="entry name" value="GATASE_TYPE_2"/>
    <property type="match status" value="1"/>
</dbReference>
<dbReference type="Proteomes" id="UP000324209">
    <property type="component" value="Chromosome"/>
</dbReference>
<comment type="function">
    <text evidence="10">Catalyzes the first step in hexosamine metabolism, converting fructose-6P into glucosamine-6P using glutamine as a nitrogen source.</text>
</comment>
<dbReference type="HAMAP" id="MF_00164">
    <property type="entry name" value="GlmS"/>
    <property type="match status" value="1"/>
</dbReference>
<dbReference type="InterPro" id="IPR017932">
    <property type="entry name" value="GATase_2_dom"/>
</dbReference>
<comment type="catalytic activity">
    <reaction evidence="1 10">
        <text>D-fructose 6-phosphate + L-glutamine = D-glucosamine 6-phosphate + L-glutamate</text>
        <dbReference type="Rhea" id="RHEA:13237"/>
        <dbReference type="ChEBI" id="CHEBI:29985"/>
        <dbReference type="ChEBI" id="CHEBI:58359"/>
        <dbReference type="ChEBI" id="CHEBI:58725"/>
        <dbReference type="ChEBI" id="CHEBI:61527"/>
        <dbReference type="EC" id="2.6.1.16"/>
    </reaction>
</comment>
<evidence type="ECO:0000256" key="3">
    <source>
        <dbReference type="ARBA" id="ARBA00012916"/>
    </source>
</evidence>
<dbReference type="PROSITE" id="PS51464">
    <property type="entry name" value="SIS"/>
    <property type="match status" value="2"/>
</dbReference>
<feature type="initiator methionine" description="Removed" evidence="10">
    <location>
        <position position="1"/>
    </location>
</feature>
<dbReference type="PANTHER" id="PTHR10937:SF0">
    <property type="entry name" value="GLUTAMINE--FRUCTOSE-6-PHOSPHATE TRANSAMINASE (ISOMERIZING)"/>
    <property type="match status" value="1"/>
</dbReference>
<reference evidence="13 14" key="1">
    <citation type="submission" date="2019-02" db="EMBL/GenBank/DDBJ databases">
        <title>Complete Genome Sequence and Methylome Analysis of free living Spirochaetas.</title>
        <authorList>
            <person name="Fomenkov A."/>
            <person name="Dubinina G."/>
            <person name="Leshcheva N."/>
            <person name="Mikheeva N."/>
            <person name="Grabovich M."/>
            <person name="Vincze T."/>
            <person name="Roberts R.J."/>
        </authorList>
    </citation>
    <scope>NUCLEOTIDE SEQUENCE [LARGE SCALE GENOMIC DNA]</scope>
    <source>
        <strain evidence="13 14">K2</strain>
    </source>
</reference>
<dbReference type="Gene3D" id="3.40.50.10490">
    <property type="entry name" value="Glucose-6-phosphate isomerase like protein, domain 1"/>
    <property type="match status" value="2"/>
</dbReference>
<dbReference type="EC" id="2.6.1.16" evidence="3 10"/>
<feature type="active site" description="For Fru-6P isomerization activity" evidence="10">
    <location>
        <position position="604"/>
    </location>
</feature>
<evidence type="ECO:0000313" key="13">
    <source>
        <dbReference type="EMBL" id="QEN08485.1"/>
    </source>
</evidence>
<sequence>MCGIVGYLGSREAVPVLLKGLKQLEYRGYDSSGIGVVHRKKIKVIKEEGKLARLEAKITEKISSTVGIGHTRWATHGGVTTANAHPHSGPLGLVAVVHNGIIDNFALLKKELEAKGNVFMSETDSEVVAHLVESYLDHGPEKAVSMALDRLDGTYGMLILFKSFPDMIIGARNGSPLVVGVGQDEMFLASDAMAFAGYTQNAIFIEDGEMVVLNTNEYRVVNRQNIQINKSVEELDLDTGSHDKRGYSHFLLKEIFEQPESVFRAMGQGGRLLTEYGTSLLGGLNMNKRDFYDIHKIHILAMGTAQYAGEIGKYIIEDIARIPVEVSDASELCGINPIVDKHTVFVAISQSGETRDTIAAVQEIKQKGGRVLGILNAVGSTLARLTDGGAYIHAGSEISVASTKAFTSQVTVLALLALMIGRTRDISLHRGKELVSELLALPDKIRTILEKAEDIISMADELKNHHSVLYMGRGINFPVAMEAALKLKEVSYIHAEAYSAGSLKHGPLALISEEIPSVFICTKGDYQEKTISNIQEVRARNGRVLVISNYEDDGLRKVADKLFVVPDSDPLLSPLLTIIPCQLLGYYTALALGRDIDQPRNLAKSVTTD</sequence>
<dbReference type="NCBIfam" id="NF001484">
    <property type="entry name" value="PRK00331.1"/>
    <property type="match status" value="1"/>
</dbReference>
<comment type="subunit">
    <text evidence="10">Homodimer.</text>
</comment>
<dbReference type="GO" id="GO:0097367">
    <property type="term" value="F:carbohydrate derivative binding"/>
    <property type="evidence" value="ECO:0007669"/>
    <property type="project" value="InterPro"/>
</dbReference>